<keyword evidence="6" id="KW-0732">Signal</keyword>
<keyword evidence="2" id="KW-0378">Hydrolase</keyword>
<proteinExistence type="inferred from homology"/>
<evidence type="ECO:0000256" key="1">
    <source>
        <dbReference type="ARBA" id="ARBA00008773"/>
    </source>
</evidence>
<evidence type="ECO:0000256" key="4">
    <source>
        <dbReference type="RuleBase" id="RU004335"/>
    </source>
</evidence>
<feature type="region of interest" description="Disordered" evidence="5">
    <location>
        <begin position="123"/>
        <end position="143"/>
    </location>
</feature>
<evidence type="ECO:0000256" key="6">
    <source>
        <dbReference type="SAM" id="SignalP"/>
    </source>
</evidence>
<reference evidence="7" key="1">
    <citation type="submission" date="2020-07" db="EMBL/GenBank/DDBJ databases">
        <authorList>
            <person name="Lin J."/>
        </authorList>
    </citation>
    <scope>NUCLEOTIDE SEQUENCE</scope>
</reference>
<dbReference type="PANTHER" id="PTHR32227">
    <property type="entry name" value="GLUCAN ENDO-1,3-BETA-GLUCOSIDASE BG1-RELATED-RELATED"/>
    <property type="match status" value="1"/>
</dbReference>
<accession>A0A6V7Q866</accession>
<comment type="similarity">
    <text evidence="1 4">Belongs to the glycosyl hydrolase 17 family.</text>
</comment>
<dbReference type="GO" id="GO:0005975">
    <property type="term" value="P:carbohydrate metabolic process"/>
    <property type="evidence" value="ECO:0007669"/>
    <property type="project" value="InterPro"/>
</dbReference>
<dbReference type="EMBL" id="LR862134">
    <property type="protein sequence ID" value="CAD1839332.1"/>
    <property type="molecule type" value="Genomic_DNA"/>
</dbReference>
<dbReference type="Pfam" id="PF00332">
    <property type="entry name" value="Glyco_hydro_17"/>
    <property type="match status" value="1"/>
</dbReference>
<evidence type="ECO:0000256" key="5">
    <source>
        <dbReference type="SAM" id="MobiDB-lite"/>
    </source>
</evidence>
<dbReference type="InterPro" id="IPR017853">
    <property type="entry name" value="GH"/>
</dbReference>
<evidence type="ECO:0000256" key="2">
    <source>
        <dbReference type="ARBA" id="ARBA00022801"/>
    </source>
</evidence>
<dbReference type="SUPFAM" id="SSF51445">
    <property type="entry name" value="(Trans)glycosidases"/>
    <property type="match status" value="1"/>
</dbReference>
<gene>
    <name evidence="7" type="ORF">CB5_LOCUS22543</name>
</gene>
<feature type="chain" id="PRO_5027750182" description="Glucan endo-1,3-beta-D-glucosidase" evidence="6">
    <location>
        <begin position="20"/>
        <end position="143"/>
    </location>
</feature>
<organism evidence="7">
    <name type="scientific">Ananas comosus var. bracteatus</name>
    <name type="common">red pineapple</name>
    <dbReference type="NCBI Taxonomy" id="296719"/>
    <lineage>
        <taxon>Eukaryota</taxon>
        <taxon>Viridiplantae</taxon>
        <taxon>Streptophyta</taxon>
        <taxon>Embryophyta</taxon>
        <taxon>Tracheophyta</taxon>
        <taxon>Spermatophyta</taxon>
        <taxon>Magnoliopsida</taxon>
        <taxon>Liliopsida</taxon>
        <taxon>Poales</taxon>
        <taxon>Bromeliaceae</taxon>
        <taxon>Bromelioideae</taxon>
        <taxon>Ananas</taxon>
    </lineage>
</organism>
<name>A0A6V7Q866_ANACO</name>
<dbReference type="Gene3D" id="3.20.20.80">
    <property type="entry name" value="Glycosidases"/>
    <property type="match status" value="1"/>
</dbReference>
<dbReference type="GO" id="GO:0004553">
    <property type="term" value="F:hydrolase activity, hydrolyzing O-glycosyl compounds"/>
    <property type="evidence" value="ECO:0007669"/>
    <property type="project" value="InterPro"/>
</dbReference>
<dbReference type="InterPro" id="IPR000490">
    <property type="entry name" value="Glyco_hydro_17"/>
</dbReference>
<dbReference type="InterPro" id="IPR044965">
    <property type="entry name" value="Glyco_hydro_17_plant"/>
</dbReference>
<keyword evidence="3" id="KW-0326">Glycosidase</keyword>
<sequence length="143" mass="15478">MAMNQLLLLLLLLQRHLYAVESAIGVNWGMLSSHRIPPSIVVDLMRENRIAKVKLFDSDPGILRALVGSGIEVMVGIPNEMLSTLASSQAASDVWVAQNVSRYLVKGGVDIRYIAVGNEPSSRAMRVNSSPTSSPLCSTSNSR</sequence>
<evidence type="ECO:0000256" key="3">
    <source>
        <dbReference type="ARBA" id="ARBA00023295"/>
    </source>
</evidence>
<feature type="compositionally biased region" description="Low complexity" evidence="5">
    <location>
        <begin position="128"/>
        <end position="143"/>
    </location>
</feature>
<dbReference type="AlphaFoldDB" id="A0A6V7Q866"/>
<protein>
    <recommendedName>
        <fullName evidence="8">Glucan endo-1,3-beta-D-glucosidase</fullName>
    </recommendedName>
</protein>
<evidence type="ECO:0008006" key="8">
    <source>
        <dbReference type="Google" id="ProtNLM"/>
    </source>
</evidence>
<evidence type="ECO:0000313" key="7">
    <source>
        <dbReference type="EMBL" id="CAD1839332.1"/>
    </source>
</evidence>
<feature type="signal peptide" evidence="6">
    <location>
        <begin position="1"/>
        <end position="19"/>
    </location>
</feature>